<evidence type="ECO:0008006" key="3">
    <source>
        <dbReference type="Google" id="ProtNLM"/>
    </source>
</evidence>
<comment type="caution">
    <text evidence="1">The sequence shown here is derived from an EMBL/GenBank/DDBJ whole genome shotgun (WGS) entry which is preliminary data.</text>
</comment>
<proteinExistence type="predicted"/>
<protein>
    <recommendedName>
        <fullName evidence="3">AttH domain-containing protein</fullName>
    </recommendedName>
</protein>
<reference evidence="1 2" key="1">
    <citation type="submission" date="2016-06" db="EMBL/GenBank/DDBJ databases">
        <authorList>
            <person name="Kjaerup R.B."/>
            <person name="Dalgaard T.S."/>
            <person name="Juul-Madsen H.R."/>
        </authorList>
    </citation>
    <scope>NUCLEOTIDE SEQUENCE [LARGE SCALE GENOMIC DNA]</scope>
    <source>
        <strain evidence="1 2">1245335.1</strain>
    </source>
</reference>
<sequence length="346" mass="37838">MASWSAIRATGQPFSRPSMLRPYVGGHRYGWTHYGVMIPDLPEPHRYFSTMIVAGLPGATAFDNDAAITTSPRDTATVSVSTAAPAAAMFAAYSMTEECHLEPDGSRLDFGGAVTIEGRYPNLQISTTATDFHAELRVTGTDQAAWFVRTPVYDHLSLCARYDGWITAHGERTEVATVGTFEYAASAGLHGLRDRTLGDSAKVPVDFFTYHVIAVDERTQLLLVEVHAAGEPVATMAYHRPVGGSTWVTHRGVRFEVTEYATTTTTDPFGNQMRLPVSFRWTAGRDLAVEGAVDTPPRFGVGRGYIVGYQCHGHFQGRPFESRGYMEYIDTEAADRAAPDFLARPG</sequence>
<dbReference type="AlphaFoldDB" id="A0A1A3NRA7"/>
<accession>A0A1A3NRA7</accession>
<evidence type="ECO:0000313" key="2">
    <source>
        <dbReference type="Proteomes" id="UP000093819"/>
    </source>
</evidence>
<dbReference type="Proteomes" id="UP000093819">
    <property type="component" value="Unassembled WGS sequence"/>
</dbReference>
<name>A0A1A3NRA7_MYCAS</name>
<gene>
    <name evidence="1" type="ORF">A5635_19125</name>
</gene>
<dbReference type="Pfam" id="PF20375">
    <property type="entry name" value="DUF6670"/>
    <property type="match status" value="1"/>
</dbReference>
<dbReference type="InterPro" id="IPR046611">
    <property type="entry name" value="DUF6670"/>
</dbReference>
<dbReference type="EMBL" id="LZLR01000076">
    <property type="protein sequence ID" value="OBK23579.1"/>
    <property type="molecule type" value="Genomic_DNA"/>
</dbReference>
<organism evidence="1 2">
    <name type="scientific">Mycobacterium asiaticum</name>
    <dbReference type="NCBI Taxonomy" id="1790"/>
    <lineage>
        <taxon>Bacteria</taxon>
        <taxon>Bacillati</taxon>
        <taxon>Actinomycetota</taxon>
        <taxon>Actinomycetes</taxon>
        <taxon>Mycobacteriales</taxon>
        <taxon>Mycobacteriaceae</taxon>
        <taxon>Mycobacterium</taxon>
    </lineage>
</organism>
<evidence type="ECO:0000313" key="1">
    <source>
        <dbReference type="EMBL" id="OBK23579.1"/>
    </source>
</evidence>